<keyword evidence="2" id="KW-1185">Reference proteome</keyword>
<organism evidence="1 2">
    <name type="scientific">Maribacter confluentis</name>
    <dbReference type="NCBI Taxonomy" id="1656093"/>
    <lineage>
        <taxon>Bacteria</taxon>
        <taxon>Pseudomonadati</taxon>
        <taxon>Bacteroidota</taxon>
        <taxon>Flavobacteriia</taxon>
        <taxon>Flavobacteriales</taxon>
        <taxon>Flavobacteriaceae</taxon>
        <taxon>Maribacter</taxon>
    </lineage>
</organism>
<name>A0ABT8RRY3_9FLAO</name>
<accession>A0ABT8RRY3</accession>
<evidence type="ECO:0000313" key="1">
    <source>
        <dbReference type="EMBL" id="MDO1513460.1"/>
    </source>
</evidence>
<dbReference type="Proteomes" id="UP001168579">
    <property type="component" value="Unassembled WGS sequence"/>
</dbReference>
<sequence>MSALGNSLAMATQMKGSGDLSELQLKEAADAMMILYNDYKVD</sequence>
<protein>
    <submittedName>
        <fullName evidence="1">Uncharacterized protein</fullName>
    </submittedName>
</protein>
<proteinExistence type="predicted"/>
<evidence type="ECO:0000313" key="2">
    <source>
        <dbReference type="Proteomes" id="UP001168579"/>
    </source>
</evidence>
<reference evidence="1" key="1">
    <citation type="journal article" date="2014" name="Int. J. Syst. Evol. Microbiol.">
        <title>Complete genome of a new Firmicutes species belonging to the dominant human colonic microbiota ('Ruminococcus bicirculans') reveals two chromosomes and a selective capacity to utilize plant glucans.</title>
        <authorList>
            <consortium name="NISC Comparative Sequencing Program"/>
            <person name="Wegmann U."/>
            <person name="Louis P."/>
            <person name="Goesmann A."/>
            <person name="Henrissat B."/>
            <person name="Duncan S.H."/>
            <person name="Flint H.J."/>
        </authorList>
    </citation>
    <scope>NUCLEOTIDE SEQUENCE</scope>
    <source>
        <strain evidence="1">CECT 8869</strain>
    </source>
</reference>
<comment type="caution">
    <text evidence="1">The sequence shown here is derived from an EMBL/GenBank/DDBJ whole genome shotgun (WGS) entry which is preliminary data.</text>
</comment>
<reference evidence="1" key="2">
    <citation type="submission" date="2023-06" db="EMBL/GenBank/DDBJ databases">
        <authorList>
            <person name="Lucena T."/>
            <person name="Sun Q."/>
        </authorList>
    </citation>
    <scope>NUCLEOTIDE SEQUENCE</scope>
    <source>
        <strain evidence="1">CECT 8869</strain>
    </source>
</reference>
<dbReference type="RefSeq" id="WP_304436354.1">
    <property type="nucleotide sequence ID" value="NZ_JAUKUC010000001.1"/>
</dbReference>
<dbReference type="EMBL" id="JAUKUC010000001">
    <property type="protein sequence ID" value="MDO1513460.1"/>
    <property type="molecule type" value="Genomic_DNA"/>
</dbReference>
<gene>
    <name evidence="1" type="ORF">Q2T41_12420</name>
</gene>